<dbReference type="PANTHER" id="PTHR46401">
    <property type="entry name" value="GLYCOSYLTRANSFERASE WBBK-RELATED"/>
    <property type="match status" value="1"/>
</dbReference>
<dbReference type="GO" id="GO:0009103">
    <property type="term" value="P:lipopolysaccharide biosynthetic process"/>
    <property type="evidence" value="ECO:0007669"/>
    <property type="project" value="TreeGrafter"/>
</dbReference>
<accession>A0A4U1BYQ9</accession>
<proteinExistence type="predicted"/>
<evidence type="ECO:0000259" key="2">
    <source>
        <dbReference type="Pfam" id="PF13439"/>
    </source>
</evidence>
<sequence>MQVLHIISNKDKSGGTLAAMDLHNALLKQGYKSSVLSTDRLEGHLHGRGYRRYGGMIGHLQNILIKVENILAKPGLINFLDNFLLDSYLKNFRGVVHIHVTHVAQTSFILLNHLAKSNKVIWTLHDLWPLTANCIHPTYCKKWLSGCNNCPKLNEYPVLKWDNTPNLQQKKQAFISAHKIFFIAPSKWIKAEAKELVRNLDSSITVIKHGLDTSVFRQQKIEDIILTRAKIKIQDDEIVVFFPQARWDDAKKGKDWYSELLEKMEKANLLQKFCFIKIYGDEIEVKVRTNYFKEITLPYVTDKLTMASYYTAADVTVSISEIETFGLCIAESLACKTPVIARYANGVNELLDFSTEITAETSGELAELIISKNWKRFDYHKLYSQNFSFENWANKHIELYELPI</sequence>
<dbReference type="PANTHER" id="PTHR46401:SF2">
    <property type="entry name" value="GLYCOSYLTRANSFERASE WBBK-RELATED"/>
    <property type="match status" value="1"/>
</dbReference>
<dbReference type="GO" id="GO:0016757">
    <property type="term" value="F:glycosyltransferase activity"/>
    <property type="evidence" value="ECO:0007669"/>
    <property type="project" value="UniProtKB-ARBA"/>
</dbReference>
<keyword evidence="4" id="KW-1185">Reference proteome</keyword>
<organism evidence="3 4">
    <name type="scientific">Pedobacter cryotolerans</name>
    <dbReference type="NCBI Taxonomy" id="2571270"/>
    <lineage>
        <taxon>Bacteria</taxon>
        <taxon>Pseudomonadati</taxon>
        <taxon>Bacteroidota</taxon>
        <taxon>Sphingobacteriia</taxon>
        <taxon>Sphingobacteriales</taxon>
        <taxon>Sphingobacteriaceae</taxon>
        <taxon>Pedobacter</taxon>
    </lineage>
</organism>
<evidence type="ECO:0000313" key="4">
    <source>
        <dbReference type="Proteomes" id="UP000310477"/>
    </source>
</evidence>
<dbReference type="OrthoDB" id="9768685at2"/>
<dbReference type="AlphaFoldDB" id="A0A4U1BYQ9"/>
<dbReference type="SUPFAM" id="SSF53756">
    <property type="entry name" value="UDP-Glycosyltransferase/glycogen phosphorylase"/>
    <property type="match status" value="1"/>
</dbReference>
<evidence type="ECO:0000313" key="3">
    <source>
        <dbReference type="EMBL" id="TKB98233.1"/>
    </source>
</evidence>
<evidence type="ECO:0000256" key="1">
    <source>
        <dbReference type="ARBA" id="ARBA00022679"/>
    </source>
</evidence>
<dbReference type="Gene3D" id="3.40.50.2000">
    <property type="entry name" value="Glycogen Phosphorylase B"/>
    <property type="match status" value="2"/>
</dbReference>
<dbReference type="InterPro" id="IPR028098">
    <property type="entry name" value="Glyco_trans_4-like_N"/>
</dbReference>
<comment type="caution">
    <text evidence="3">The sequence shown here is derived from an EMBL/GenBank/DDBJ whole genome shotgun (WGS) entry which is preliminary data.</text>
</comment>
<gene>
    <name evidence="3" type="ORF">FA045_14730</name>
</gene>
<reference evidence="3 4" key="1">
    <citation type="submission" date="2019-04" db="EMBL/GenBank/DDBJ databases">
        <title>Pedobacter sp. AR-2-6 sp. nov., isolated from Arctic soil.</title>
        <authorList>
            <person name="Dahal R.H."/>
            <person name="Kim D.-U."/>
        </authorList>
    </citation>
    <scope>NUCLEOTIDE SEQUENCE [LARGE SCALE GENOMIC DNA]</scope>
    <source>
        <strain evidence="3 4">AR-2-6</strain>
    </source>
</reference>
<feature type="domain" description="Glycosyltransferase subfamily 4-like N-terminal" evidence="2">
    <location>
        <begin position="17"/>
        <end position="214"/>
    </location>
</feature>
<dbReference type="Pfam" id="PF13692">
    <property type="entry name" value="Glyco_trans_1_4"/>
    <property type="match status" value="1"/>
</dbReference>
<dbReference type="Proteomes" id="UP000310477">
    <property type="component" value="Unassembled WGS sequence"/>
</dbReference>
<keyword evidence="1 3" id="KW-0808">Transferase</keyword>
<dbReference type="RefSeq" id="WP_136877838.1">
    <property type="nucleotide sequence ID" value="NZ_SWBO01000009.1"/>
</dbReference>
<name>A0A4U1BYQ9_9SPHI</name>
<protein>
    <submittedName>
        <fullName evidence="3">Glycosyltransferase</fullName>
    </submittedName>
</protein>
<dbReference type="Pfam" id="PF13439">
    <property type="entry name" value="Glyco_transf_4"/>
    <property type="match status" value="1"/>
</dbReference>
<dbReference type="EMBL" id="SWBO01000009">
    <property type="protein sequence ID" value="TKB98233.1"/>
    <property type="molecule type" value="Genomic_DNA"/>
</dbReference>